<keyword evidence="1" id="KW-1133">Transmembrane helix</keyword>
<dbReference type="AlphaFoldDB" id="A0AAW0WFP0"/>
<gene>
    <name evidence="2" type="ORF">OTU49_011017</name>
</gene>
<dbReference type="Proteomes" id="UP001445076">
    <property type="component" value="Unassembled WGS sequence"/>
</dbReference>
<proteinExistence type="predicted"/>
<dbReference type="EMBL" id="JARKIK010000084">
    <property type="protein sequence ID" value="KAK8724979.1"/>
    <property type="molecule type" value="Genomic_DNA"/>
</dbReference>
<evidence type="ECO:0000256" key="1">
    <source>
        <dbReference type="SAM" id="Phobius"/>
    </source>
</evidence>
<evidence type="ECO:0000313" key="3">
    <source>
        <dbReference type="Proteomes" id="UP001445076"/>
    </source>
</evidence>
<sequence>MSEDFFIYKIGRKIVLYQSAFRIRDDSVGIKYMYNRSTNCLILAAAGTFNQVYWAMQILMKMSRSLMHTQWHYISVRASALVIKWWWLAYKYTCERDVLF</sequence>
<name>A0AAW0WFP0_CHEQU</name>
<keyword evidence="1" id="KW-0472">Membrane</keyword>
<feature type="transmembrane region" description="Helical" evidence="1">
    <location>
        <begin position="71"/>
        <end position="90"/>
    </location>
</feature>
<feature type="transmembrane region" description="Helical" evidence="1">
    <location>
        <begin position="40"/>
        <end position="59"/>
    </location>
</feature>
<reference evidence="2 3" key="1">
    <citation type="journal article" date="2024" name="BMC Genomics">
        <title>Genome assembly of redclaw crayfish (Cherax quadricarinatus) provides insights into its immune adaptation and hypoxia tolerance.</title>
        <authorList>
            <person name="Liu Z."/>
            <person name="Zheng J."/>
            <person name="Li H."/>
            <person name="Fang K."/>
            <person name="Wang S."/>
            <person name="He J."/>
            <person name="Zhou D."/>
            <person name="Weng S."/>
            <person name="Chi M."/>
            <person name="Gu Z."/>
            <person name="He J."/>
            <person name="Li F."/>
            <person name="Wang M."/>
        </authorList>
    </citation>
    <scope>NUCLEOTIDE SEQUENCE [LARGE SCALE GENOMIC DNA]</scope>
    <source>
        <strain evidence="2">ZL_2023a</strain>
    </source>
</reference>
<keyword evidence="3" id="KW-1185">Reference proteome</keyword>
<organism evidence="2 3">
    <name type="scientific">Cherax quadricarinatus</name>
    <name type="common">Australian red claw crayfish</name>
    <dbReference type="NCBI Taxonomy" id="27406"/>
    <lineage>
        <taxon>Eukaryota</taxon>
        <taxon>Metazoa</taxon>
        <taxon>Ecdysozoa</taxon>
        <taxon>Arthropoda</taxon>
        <taxon>Crustacea</taxon>
        <taxon>Multicrustacea</taxon>
        <taxon>Malacostraca</taxon>
        <taxon>Eumalacostraca</taxon>
        <taxon>Eucarida</taxon>
        <taxon>Decapoda</taxon>
        <taxon>Pleocyemata</taxon>
        <taxon>Astacidea</taxon>
        <taxon>Parastacoidea</taxon>
        <taxon>Parastacidae</taxon>
        <taxon>Cherax</taxon>
    </lineage>
</organism>
<protein>
    <submittedName>
        <fullName evidence="2">Uncharacterized protein</fullName>
    </submittedName>
</protein>
<accession>A0AAW0WFP0</accession>
<keyword evidence="1" id="KW-0812">Transmembrane</keyword>
<comment type="caution">
    <text evidence="2">The sequence shown here is derived from an EMBL/GenBank/DDBJ whole genome shotgun (WGS) entry which is preliminary data.</text>
</comment>
<evidence type="ECO:0000313" key="2">
    <source>
        <dbReference type="EMBL" id="KAK8724979.1"/>
    </source>
</evidence>